<dbReference type="Proteomes" id="UP000199568">
    <property type="component" value="Unassembled WGS sequence"/>
</dbReference>
<dbReference type="InterPro" id="IPR038987">
    <property type="entry name" value="MoeA-like"/>
</dbReference>
<evidence type="ECO:0000256" key="5">
    <source>
        <dbReference type="ARBA" id="ARBA00013269"/>
    </source>
</evidence>
<comment type="function">
    <text evidence="1 10">Catalyzes the insertion of molybdate into adenylated molybdopterin with the concomitant release of AMP.</text>
</comment>
<dbReference type="InterPro" id="IPR005110">
    <property type="entry name" value="MoeA_linker/N"/>
</dbReference>
<keyword evidence="10" id="KW-0460">Magnesium</keyword>
<dbReference type="InterPro" id="IPR008284">
    <property type="entry name" value="MoCF_biosynth_CS"/>
</dbReference>
<dbReference type="SUPFAM" id="SSF53218">
    <property type="entry name" value="Molybdenum cofactor biosynthesis proteins"/>
    <property type="match status" value="1"/>
</dbReference>
<dbReference type="Gene3D" id="3.40.980.10">
    <property type="entry name" value="MoaB/Mog-like domain"/>
    <property type="match status" value="1"/>
</dbReference>
<dbReference type="STRING" id="426128.SAMN05660297_03161"/>
<evidence type="ECO:0000256" key="8">
    <source>
        <dbReference type="ARBA" id="ARBA00023150"/>
    </source>
</evidence>
<dbReference type="GO" id="GO:0061599">
    <property type="term" value="F:molybdopterin molybdotransferase activity"/>
    <property type="evidence" value="ECO:0007669"/>
    <property type="project" value="UniProtKB-UniRule"/>
</dbReference>
<evidence type="ECO:0000313" key="13">
    <source>
        <dbReference type="Proteomes" id="UP000199568"/>
    </source>
</evidence>
<dbReference type="EMBL" id="FOHU01000020">
    <property type="protein sequence ID" value="SET69008.1"/>
    <property type="molecule type" value="Genomic_DNA"/>
</dbReference>
<evidence type="ECO:0000256" key="6">
    <source>
        <dbReference type="ARBA" id="ARBA00021108"/>
    </source>
</evidence>
<dbReference type="GO" id="GO:0006777">
    <property type="term" value="P:Mo-molybdopterin cofactor biosynthetic process"/>
    <property type="evidence" value="ECO:0007669"/>
    <property type="project" value="UniProtKB-UniRule"/>
</dbReference>
<dbReference type="OrthoDB" id="9804758at2"/>
<dbReference type="GO" id="GO:0005829">
    <property type="term" value="C:cytosol"/>
    <property type="evidence" value="ECO:0007669"/>
    <property type="project" value="TreeGrafter"/>
</dbReference>
<accession>A0A1I0GFF7</accession>
<keyword evidence="7 10" id="KW-0500">Molybdenum</keyword>
<evidence type="ECO:0000256" key="9">
    <source>
        <dbReference type="ARBA" id="ARBA00047317"/>
    </source>
</evidence>
<keyword evidence="10" id="KW-0479">Metal-binding</keyword>
<dbReference type="InterPro" id="IPR001453">
    <property type="entry name" value="MoaB/Mog_dom"/>
</dbReference>
<dbReference type="Pfam" id="PF03453">
    <property type="entry name" value="MoeA_N"/>
    <property type="match status" value="1"/>
</dbReference>
<evidence type="ECO:0000256" key="4">
    <source>
        <dbReference type="ARBA" id="ARBA00010763"/>
    </source>
</evidence>
<comment type="function">
    <text evidence="2">May be involved in the biosynthesis of molybdopterin.</text>
</comment>
<reference evidence="12 13" key="1">
    <citation type="submission" date="2016-10" db="EMBL/GenBank/DDBJ databases">
        <authorList>
            <person name="de Groot N.N."/>
        </authorList>
    </citation>
    <scope>NUCLEOTIDE SEQUENCE [LARGE SCALE GENOMIC DNA]</scope>
    <source>
        <strain evidence="12 13">DSM 18979</strain>
    </source>
</reference>
<evidence type="ECO:0000256" key="10">
    <source>
        <dbReference type="RuleBase" id="RU365090"/>
    </source>
</evidence>
<evidence type="ECO:0000256" key="3">
    <source>
        <dbReference type="ARBA" id="ARBA00005046"/>
    </source>
</evidence>
<dbReference type="GO" id="GO:0046872">
    <property type="term" value="F:metal ion binding"/>
    <property type="evidence" value="ECO:0007669"/>
    <property type="project" value="UniProtKB-UniRule"/>
</dbReference>
<dbReference type="UniPathway" id="UPA00344"/>
<comment type="catalytic activity">
    <reaction evidence="9">
        <text>adenylyl-molybdopterin + molybdate = Mo-molybdopterin + AMP + H(+)</text>
        <dbReference type="Rhea" id="RHEA:35047"/>
        <dbReference type="ChEBI" id="CHEBI:15378"/>
        <dbReference type="ChEBI" id="CHEBI:36264"/>
        <dbReference type="ChEBI" id="CHEBI:62727"/>
        <dbReference type="ChEBI" id="CHEBI:71302"/>
        <dbReference type="ChEBI" id="CHEBI:456215"/>
        <dbReference type="EC" id="2.10.1.1"/>
    </reaction>
</comment>
<comment type="pathway">
    <text evidence="3 10">Cofactor biosynthesis; molybdopterin biosynthesis.</text>
</comment>
<dbReference type="NCBIfam" id="TIGR00177">
    <property type="entry name" value="molyb_syn"/>
    <property type="match status" value="1"/>
</dbReference>
<dbReference type="InterPro" id="IPR036688">
    <property type="entry name" value="MoeA_C_domain_IV_sf"/>
</dbReference>
<proteinExistence type="inferred from homology"/>
<evidence type="ECO:0000259" key="11">
    <source>
        <dbReference type="SMART" id="SM00852"/>
    </source>
</evidence>
<dbReference type="Gene3D" id="2.40.340.10">
    <property type="entry name" value="MoeA, C-terminal, domain IV"/>
    <property type="match status" value="1"/>
</dbReference>
<dbReference type="Gene3D" id="2.170.190.11">
    <property type="entry name" value="Molybdopterin biosynthesis moea protein, domain 3"/>
    <property type="match status" value="1"/>
</dbReference>
<protein>
    <recommendedName>
        <fullName evidence="6 10">Molybdopterin molybdenumtransferase</fullName>
        <ecNumber evidence="5 10">2.10.1.1</ecNumber>
    </recommendedName>
</protein>
<dbReference type="EC" id="2.10.1.1" evidence="5 10"/>
<dbReference type="RefSeq" id="WP_090446255.1">
    <property type="nucleotide sequence ID" value="NZ_FOHU01000020.1"/>
</dbReference>
<comment type="cofactor">
    <cofactor evidence="10">
        <name>Mg(2+)</name>
        <dbReference type="ChEBI" id="CHEBI:18420"/>
    </cofactor>
</comment>
<evidence type="ECO:0000256" key="1">
    <source>
        <dbReference type="ARBA" id="ARBA00002901"/>
    </source>
</evidence>
<gene>
    <name evidence="12" type="ORF">SAMN05660297_03161</name>
</gene>
<dbReference type="Pfam" id="PF00994">
    <property type="entry name" value="MoCF_biosynth"/>
    <property type="match status" value="1"/>
</dbReference>
<evidence type="ECO:0000313" key="12">
    <source>
        <dbReference type="EMBL" id="SET69008.1"/>
    </source>
</evidence>
<dbReference type="PANTHER" id="PTHR10192">
    <property type="entry name" value="MOLYBDOPTERIN BIOSYNTHESIS PROTEIN"/>
    <property type="match status" value="1"/>
</dbReference>
<sequence>MELLNTLTMKEARQRVKEAFKDFTLAPEAVPILDALDRIVYEDIKSTINVPEFNRSTVDGYAVITKDTFGASEGLPSFLQMIGEVEMGKPTELALQPGVCCYVPTGGMLPKNSDGVVMVEYSEVLDDDTVCIQTSVAPKENTLQLGEDIAEGQVIFKKGHKLRPQDIGVLAGMGIISVKVFKKLKLSIISTGDEIIAPEEKIEPGQIRDMNTYSLAAAAMRDGCEIVGKAVVKDNLKLLQEKLREYMEISDIVLVSGGSSMGTKDVTKDAINGLGEPGVFIHGIAVKPGKPTIVGKVGGTAVFGLPGQPVSALVVYQTLVGDLIKDLYKTDQYIPYVLGEMAVNIASAPGREHYVMVNISQEKGVRKIYPVHGKSGMLSMMTKSIGYIKIDTNQEGLVKGQTTEVYLF</sequence>
<feature type="domain" description="MoaB/Mog" evidence="11">
    <location>
        <begin position="187"/>
        <end position="326"/>
    </location>
</feature>
<dbReference type="InterPro" id="IPR036135">
    <property type="entry name" value="MoeA_linker/N_sf"/>
</dbReference>
<dbReference type="Pfam" id="PF03454">
    <property type="entry name" value="MoeA_C"/>
    <property type="match status" value="1"/>
</dbReference>
<dbReference type="SUPFAM" id="SSF63867">
    <property type="entry name" value="MoeA C-terminal domain-like"/>
    <property type="match status" value="1"/>
</dbReference>
<evidence type="ECO:0000256" key="7">
    <source>
        <dbReference type="ARBA" id="ARBA00022505"/>
    </source>
</evidence>
<evidence type="ECO:0000256" key="2">
    <source>
        <dbReference type="ARBA" id="ARBA00003487"/>
    </source>
</evidence>
<dbReference type="PANTHER" id="PTHR10192:SF5">
    <property type="entry name" value="GEPHYRIN"/>
    <property type="match status" value="1"/>
</dbReference>
<keyword evidence="10" id="KW-0808">Transferase</keyword>
<organism evidence="12 13">
    <name type="scientific">Natronincola peptidivorans</name>
    <dbReference type="NCBI Taxonomy" id="426128"/>
    <lineage>
        <taxon>Bacteria</taxon>
        <taxon>Bacillati</taxon>
        <taxon>Bacillota</taxon>
        <taxon>Clostridia</taxon>
        <taxon>Peptostreptococcales</taxon>
        <taxon>Natronincolaceae</taxon>
        <taxon>Natronincola</taxon>
    </lineage>
</organism>
<dbReference type="Gene3D" id="3.90.105.10">
    <property type="entry name" value="Molybdopterin biosynthesis moea protein, domain 2"/>
    <property type="match status" value="1"/>
</dbReference>
<name>A0A1I0GFF7_9FIRM</name>
<dbReference type="SUPFAM" id="SSF63882">
    <property type="entry name" value="MoeA N-terminal region -like"/>
    <property type="match status" value="1"/>
</dbReference>
<keyword evidence="13" id="KW-1185">Reference proteome</keyword>
<dbReference type="InterPro" id="IPR036425">
    <property type="entry name" value="MoaB/Mog-like_dom_sf"/>
</dbReference>
<dbReference type="InterPro" id="IPR005111">
    <property type="entry name" value="MoeA_C_domain_IV"/>
</dbReference>
<dbReference type="NCBIfam" id="NF045515">
    <property type="entry name" value="Glp_gephyrin"/>
    <property type="match status" value="1"/>
</dbReference>
<keyword evidence="8 10" id="KW-0501">Molybdenum cofactor biosynthesis</keyword>
<dbReference type="PROSITE" id="PS01079">
    <property type="entry name" value="MOCF_BIOSYNTHESIS_2"/>
    <property type="match status" value="1"/>
</dbReference>
<dbReference type="AlphaFoldDB" id="A0A1I0GFF7"/>
<comment type="similarity">
    <text evidence="4 10">Belongs to the MoeA family.</text>
</comment>
<dbReference type="SMART" id="SM00852">
    <property type="entry name" value="MoCF_biosynth"/>
    <property type="match status" value="1"/>
</dbReference>
<dbReference type="CDD" id="cd00887">
    <property type="entry name" value="MoeA"/>
    <property type="match status" value="1"/>
</dbReference>